<evidence type="ECO:0000313" key="1">
    <source>
        <dbReference type="EMBL" id="QCD81594.1"/>
    </source>
</evidence>
<organism evidence="1 2">
    <name type="scientific">Vigna unguiculata</name>
    <name type="common">Cowpea</name>
    <dbReference type="NCBI Taxonomy" id="3917"/>
    <lineage>
        <taxon>Eukaryota</taxon>
        <taxon>Viridiplantae</taxon>
        <taxon>Streptophyta</taxon>
        <taxon>Embryophyta</taxon>
        <taxon>Tracheophyta</taxon>
        <taxon>Spermatophyta</taxon>
        <taxon>Magnoliopsida</taxon>
        <taxon>eudicotyledons</taxon>
        <taxon>Gunneridae</taxon>
        <taxon>Pentapetalae</taxon>
        <taxon>rosids</taxon>
        <taxon>fabids</taxon>
        <taxon>Fabales</taxon>
        <taxon>Fabaceae</taxon>
        <taxon>Papilionoideae</taxon>
        <taxon>50 kb inversion clade</taxon>
        <taxon>NPAAA clade</taxon>
        <taxon>indigoferoid/millettioid clade</taxon>
        <taxon>Phaseoleae</taxon>
        <taxon>Vigna</taxon>
    </lineage>
</organism>
<dbReference type="EMBL" id="CP039346">
    <property type="protein sequence ID" value="QCD81594.1"/>
    <property type="molecule type" value="Genomic_DNA"/>
</dbReference>
<dbReference type="Proteomes" id="UP000501690">
    <property type="component" value="Linkage Group LG2"/>
</dbReference>
<dbReference type="AlphaFoldDB" id="A0A4D6L0W4"/>
<name>A0A4D6L0W4_VIGUN</name>
<evidence type="ECO:0000313" key="2">
    <source>
        <dbReference type="Proteomes" id="UP000501690"/>
    </source>
</evidence>
<accession>A0A4D6L0W4</accession>
<gene>
    <name evidence="1" type="ORF">DEO72_LG2g1923</name>
</gene>
<reference evidence="1 2" key="1">
    <citation type="submission" date="2019-04" db="EMBL/GenBank/DDBJ databases">
        <title>An improved genome assembly and genetic linkage map for asparagus bean, Vigna unguiculata ssp. sesquipedialis.</title>
        <authorList>
            <person name="Xia Q."/>
            <person name="Zhang R."/>
            <person name="Dong Y."/>
        </authorList>
    </citation>
    <scope>NUCLEOTIDE SEQUENCE [LARGE SCALE GENOMIC DNA]</scope>
    <source>
        <tissue evidence="1">Leaf</tissue>
    </source>
</reference>
<proteinExistence type="predicted"/>
<sequence length="140" mass="15873">MDECESDDAWRRRGKVDGDTSYLKMWRKALCMTIWRRRPVSSTSFYKSLPKSGPRSTTNDSANWVREPECGVGLFLCKSQQLGEMVCLALIFGPGLLPWRVTFLQMRTVSNFARCNCGEGADSAISLYSICEFTFSKTTE</sequence>
<protein>
    <submittedName>
        <fullName evidence="1">Uncharacterized protein</fullName>
    </submittedName>
</protein>
<keyword evidence="2" id="KW-1185">Reference proteome</keyword>